<reference evidence="2" key="1">
    <citation type="submission" date="2017-05" db="EMBL/GenBank/DDBJ databases">
        <authorList>
            <person name="Imhoff J.F."/>
            <person name="Rahn T."/>
            <person name="Kuenzel S."/>
            <person name="Neulinger S.C."/>
        </authorList>
    </citation>
    <scope>NUCLEOTIDE SEQUENCE</scope>
    <source>
        <strain evidence="2">LMG 28126</strain>
    </source>
</reference>
<organism evidence="2 3">
    <name type="scientific">Rhodobaculum claviforme</name>
    <dbReference type="NCBI Taxonomy" id="1549854"/>
    <lineage>
        <taxon>Bacteria</taxon>
        <taxon>Pseudomonadati</taxon>
        <taxon>Pseudomonadota</taxon>
        <taxon>Alphaproteobacteria</taxon>
        <taxon>Rhodobacterales</taxon>
        <taxon>Paracoccaceae</taxon>
        <taxon>Rhodobaculum</taxon>
    </lineage>
</organism>
<evidence type="ECO:0008006" key="4">
    <source>
        <dbReference type="Google" id="ProtNLM"/>
    </source>
</evidence>
<keyword evidence="3" id="KW-1185">Reference proteome</keyword>
<dbReference type="AlphaFoldDB" id="A0A934TK06"/>
<dbReference type="EMBL" id="NHSD01000256">
    <property type="protein sequence ID" value="MBK5927529.1"/>
    <property type="molecule type" value="Genomic_DNA"/>
</dbReference>
<dbReference type="Proteomes" id="UP000706333">
    <property type="component" value="Unassembled WGS sequence"/>
</dbReference>
<dbReference type="InterPro" id="IPR014054">
    <property type="entry name" value="Phage_regulatory_Rha"/>
</dbReference>
<dbReference type="Pfam" id="PF09669">
    <property type="entry name" value="Phage_pRha"/>
    <property type="match status" value="1"/>
</dbReference>
<feature type="region of interest" description="Disordered" evidence="1">
    <location>
        <begin position="120"/>
        <end position="141"/>
    </location>
</feature>
<name>A0A934TK06_9RHOB</name>
<reference evidence="2" key="2">
    <citation type="journal article" date="2020" name="Microorganisms">
        <title>Osmotic Adaptation and Compatible Solute Biosynthesis of Phototrophic Bacteria as Revealed from Genome Analyses.</title>
        <authorList>
            <person name="Imhoff J.F."/>
            <person name="Rahn T."/>
            <person name="Kunzel S."/>
            <person name="Keller A."/>
            <person name="Neulinger S.C."/>
        </authorList>
    </citation>
    <scope>NUCLEOTIDE SEQUENCE</scope>
    <source>
        <strain evidence="2">LMG 28126</strain>
    </source>
</reference>
<comment type="caution">
    <text evidence="2">The sequence shown here is derived from an EMBL/GenBank/DDBJ whole genome shotgun (WGS) entry which is preliminary data.</text>
</comment>
<accession>A0A934TK06</accession>
<protein>
    <recommendedName>
        <fullName evidence="4">Phage regulatory protein Rha (Phage_pRha)</fullName>
    </recommendedName>
</protein>
<proteinExistence type="predicted"/>
<sequence>MSSREIAELVEKRHDSVKRTVERLVERGVIEVLPVVEDQIETSHGRKHTATTYHLGQRDTYIVVAQLSPEFTARVVDRWQELEGHAPPHPVAMLNDPDMVPLIAEQVLAERKMRAGIARQARSASHSGEHGAWQGREGRAVKSPAARVATALARRRGDLLPVGDDDALRLGGYPDLDAPLTCPRSVWPTLRECAPPERRFRHGGPL</sequence>
<evidence type="ECO:0000256" key="1">
    <source>
        <dbReference type="SAM" id="MobiDB-lite"/>
    </source>
</evidence>
<evidence type="ECO:0000313" key="3">
    <source>
        <dbReference type="Proteomes" id="UP000706333"/>
    </source>
</evidence>
<evidence type="ECO:0000313" key="2">
    <source>
        <dbReference type="EMBL" id="MBK5927529.1"/>
    </source>
</evidence>
<gene>
    <name evidence="2" type="ORF">CCR87_09355</name>
</gene>